<dbReference type="OrthoDB" id="730977at2759"/>
<evidence type="ECO:0000259" key="1">
    <source>
        <dbReference type="Pfam" id="PF12937"/>
    </source>
</evidence>
<dbReference type="InterPro" id="IPR001810">
    <property type="entry name" value="F-box_dom"/>
</dbReference>
<reference evidence="2 3" key="1">
    <citation type="journal article" date="2011" name="Science">
        <title>The Selaginella genome identifies genetic changes associated with the evolution of vascular plants.</title>
        <authorList>
            <person name="Banks J.A."/>
            <person name="Nishiyama T."/>
            <person name="Hasebe M."/>
            <person name="Bowman J.L."/>
            <person name="Gribskov M."/>
            <person name="dePamphilis C."/>
            <person name="Albert V.A."/>
            <person name="Aono N."/>
            <person name="Aoyama T."/>
            <person name="Ambrose B.A."/>
            <person name="Ashton N.W."/>
            <person name="Axtell M.J."/>
            <person name="Barker E."/>
            <person name="Barker M.S."/>
            <person name="Bennetzen J.L."/>
            <person name="Bonawitz N.D."/>
            <person name="Chapple C."/>
            <person name="Cheng C."/>
            <person name="Correa L.G."/>
            <person name="Dacre M."/>
            <person name="DeBarry J."/>
            <person name="Dreyer I."/>
            <person name="Elias M."/>
            <person name="Engstrom E.M."/>
            <person name="Estelle M."/>
            <person name="Feng L."/>
            <person name="Finet C."/>
            <person name="Floyd S.K."/>
            <person name="Frommer W.B."/>
            <person name="Fujita T."/>
            <person name="Gramzow L."/>
            <person name="Gutensohn M."/>
            <person name="Harholt J."/>
            <person name="Hattori M."/>
            <person name="Heyl A."/>
            <person name="Hirai T."/>
            <person name="Hiwatashi Y."/>
            <person name="Ishikawa M."/>
            <person name="Iwata M."/>
            <person name="Karol K.G."/>
            <person name="Koehler B."/>
            <person name="Kolukisaoglu U."/>
            <person name="Kubo M."/>
            <person name="Kurata T."/>
            <person name="Lalonde S."/>
            <person name="Li K."/>
            <person name="Li Y."/>
            <person name="Litt A."/>
            <person name="Lyons E."/>
            <person name="Manning G."/>
            <person name="Maruyama T."/>
            <person name="Michael T.P."/>
            <person name="Mikami K."/>
            <person name="Miyazaki S."/>
            <person name="Morinaga S."/>
            <person name="Murata T."/>
            <person name="Mueller-Roeber B."/>
            <person name="Nelson D.R."/>
            <person name="Obara M."/>
            <person name="Oguri Y."/>
            <person name="Olmstead R.G."/>
            <person name="Onodera N."/>
            <person name="Petersen B.L."/>
            <person name="Pils B."/>
            <person name="Prigge M."/>
            <person name="Rensing S.A."/>
            <person name="Riano-Pachon D.M."/>
            <person name="Roberts A.W."/>
            <person name="Sato Y."/>
            <person name="Scheller H.V."/>
            <person name="Schulz B."/>
            <person name="Schulz C."/>
            <person name="Shakirov E.V."/>
            <person name="Shibagaki N."/>
            <person name="Shinohara N."/>
            <person name="Shippen D.E."/>
            <person name="Soerensen I."/>
            <person name="Sotooka R."/>
            <person name="Sugimoto N."/>
            <person name="Sugita M."/>
            <person name="Sumikawa N."/>
            <person name="Tanurdzic M."/>
            <person name="Theissen G."/>
            <person name="Ulvskov P."/>
            <person name="Wakazuki S."/>
            <person name="Weng J.K."/>
            <person name="Willats W.W."/>
            <person name="Wipf D."/>
            <person name="Wolf P.G."/>
            <person name="Yang L."/>
            <person name="Zimmer A.D."/>
            <person name="Zhu Q."/>
            <person name="Mitros T."/>
            <person name="Hellsten U."/>
            <person name="Loque D."/>
            <person name="Otillar R."/>
            <person name="Salamov A."/>
            <person name="Schmutz J."/>
            <person name="Shapiro H."/>
            <person name="Lindquist E."/>
            <person name="Lucas S."/>
            <person name="Rokhsar D."/>
            <person name="Grigoriev I.V."/>
        </authorList>
    </citation>
    <scope>NUCLEOTIDE SEQUENCE [LARGE SCALE GENOMIC DNA]</scope>
</reference>
<dbReference type="STRING" id="88036.D8SX42"/>
<feature type="domain" description="F-box" evidence="1">
    <location>
        <begin position="23"/>
        <end position="65"/>
    </location>
</feature>
<dbReference type="InterPro" id="IPR036047">
    <property type="entry name" value="F-box-like_dom_sf"/>
</dbReference>
<evidence type="ECO:0000313" key="3">
    <source>
        <dbReference type="Proteomes" id="UP000001514"/>
    </source>
</evidence>
<organism evidence="3">
    <name type="scientific">Selaginella moellendorffii</name>
    <name type="common">Spikemoss</name>
    <dbReference type="NCBI Taxonomy" id="88036"/>
    <lineage>
        <taxon>Eukaryota</taxon>
        <taxon>Viridiplantae</taxon>
        <taxon>Streptophyta</taxon>
        <taxon>Embryophyta</taxon>
        <taxon>Tracheophyta</taxon>
        <taxon>Lycopodiopsida</taxon>
        <taxon>Selaginellales</taxon>
        <taxon>Selaginellaceae</taxon>
        <taxon>Selaginella</taxon>
    </lineage>
</organism>
<proteinExistence type="predicted"/>
<dbReference type="eggNOG" id="ENOG502QQ62">
    <property type="taxonomic scope" value="Eukaryota"/>
</dbReference>
<accession>D8SX42</accession>
<dbReference type="InterPro" id="IPR040267">
    <property type="entry name" value="EID1-like"/>
</dbReference>
<dbReference type="KEGG" id="smo:SELMODRAFT_127090"/>
<dbReference type="FunCoup" id="D8SX42">
    <property type="interactions" value="1045"/>
</dbReference>
<dbReference type="GO" id="GO:0005634">
    <property type="term" value="C:nucleus"/>
    <property type="evidence" value="ECO:0000318"/>
    <property type="project" value="GO_Central"/>
</dbReference>
<dbReference type="Gene3D" id="1.20.1280.50">
    <property type="match status" value="1"/>
</dbReference>
<dbReference type="Proteomes" id="UP000001514">
    <property type="component" value="Unassembled WGS sequence"/>
</dbReference>
<dbReference type="Gramene" id="EFJ11019">
    <property type="protein sequence ID" value="EFJ11019"/>
    <property type="gene ID" value="SELMODRAFT_127090"/>
</dbReference>
<keyword evidence="3" id="KW-1185">Reference proteome</keyword>
<dbReference type="InParanoid" id="D8SX42"/>
<dbReference type="GeneID" id="9651966"/>
<gene>
    <name evidence="2" type="primary">EID1-1</name>
    <name evidence="2" type="ORF">SELMODRAFT_127090</name>
</gene>
<dbReference type="PANTHER" id="PTHR31348:SF4">
    <property type="entry name" value="PHYTOCHROME A-ASSOCIATED F-BOX PROTEIN"/>
    <property type="match status" value="1"/>
</dbReference>
<evidence type="ECO:0000313" key="2">
    <source>
        <dbReference type="EMBL" id="EFJ11019.1"/>
    </source>
</evidence>
<dbReference type="EMBL" id="GL377650">
    <property type="protein sequence ID" value="EFJ11019.1"/>
    <property type="molecule type" value="Genomic_DNA"/>
</dbReference>
<dbReference type="AlphaFoldDB" id="D8SX42"/>
<sequence>MAAASGSGDGGGGAAVLLSRLSEDLLVNIFSRMEEDPRHLAVLACVCRRFGYVIRSFCWRNQCMRALPTIVPEVLEHGQARQDHQDQLGEPAGGWATLFRILVCCPGLDSAGVLLDSWDFGLERELAGGGDDDHTRNGDEHRSKKRIKLVGAGPHVASGSPTFSRELGNKLLASRFRTDSLYLCDWPGCVHSEERRKYKLFRGIFKDFKASQVCRNLRDLKAKKTGESCAFCLAPSMWDMVTSFCLRRSLEYHDDGEPVVRAYVCENGHVCGAWTDQPASYVL</sequence>
<protein>
    <submittedName>
        <fullName evidence="2">Uncharacterized protein EID1-1</fullName>
    </submittedName>
</protein>
<dbReference type="OMA" id="GPEVKYP"/>
<dbReference type="SUPFAM" id="SSF81383">
    <property type="entry name" value="F-box domain"/>
    <property type="match status" value="1"/>
</dbReference>
<name>D8SX42_SELML</name>
<dbReference type="PANTHER" id="PTHR31348">
    <property type="entry name" value="EID1-LIKE F-BOX PROTEIN 2-RELATED"/>
    <property type="match status" value="1"/>
</dbReference>
<dbReference type="Pfam" id="PF12937">
    <property type="entry name" value="F-box-like"/>
    <property type="match status" value="1"/>
</dbReference>
<dbReference type="HOGENOM" id="CLU_049819_0_0_1"/>